<dbReference type="Pfam" id="PF07727">
    <property type="entry name" value="RVT_2"/>
    <property type="match status" value="1"/>
</dbReference>
<gene>
    <name evidence="3" type="ORF">Tci_004771</name>
</gene>
<dbReference type="InterPro" id="IPR013103">
    <property type="entry name" value="RVT_2"/>
</dbReference>
<dbReference type="InterPro" id="IPR001878">
    <property type="entry name" value="Znf_CCHC"/>
</dbReference>
<evidence type="ECO:0000313" key="3">
    <source>
        <dbReference type="EMBL" id="GEU32793.1"/>
    </source>
</evidence>
<reference evidence="3" key="1">
    <citation type="journal article" date="2019" name="Sci. Rep.">
        <title>Draft genome of Tanacetum cinerariifolium, the natural source of mosquito coil.</title>
        <authorList>
            <person name="Yamashiro T."/>
            <person name="Shiraishi A."/>
            <person name="Satake H."/>
            <person name="Nakayama K."/>
        </authorList>
    </citation>
    <scope>NUCLEOTIDE SEQUENCE</scope>
</reference>
<dbReference type="PROSITE" id="PS50158">
    <property type="entry name" value="ZF_CCHC"/>
    <property type="match status" value="1"/>
</dbReference>
<keyword evidence="1" id="KW-0862">Zinc</keyword>
<feature type="domain" description="CCHC-type" evidence="2">
    <location>
        <begin position="102"/>
        <end position="116"/>
    </location>
</feature>
<dbReference type="AlphaFoldDB" id="A0A6L2J6Y2"/>
<name>A0A6L2J6Y2_TANCI</name>
<dbReference type="PANTHER" id="PTHR11439:SF483">
    <property type="entry name" value="PEPTIDE SYNTHASE GLIP-LIKE, PUTATIVE (AFU_ORTHOLOGUE AFUA_3G12920)-RELATED"/>
    <property type="match status" value="1"/>
</dbReference>
<comment type="caution">
    <text evidence="3">The sequence shown here is derived from an EMBL/GenBank/DDBJ whole genome shotgun (WGS) entry which is preliminary data.</text>
</comment>
<dbReference type="SMART" id="SM00343">
    <property type="entry name" value="ZnF_C2HC"/>
    <property type="match status" value="1"/>
</dbReference>
<keyword evidence="1" id="KW-0863">Zinc-finger</keyword>
<keyword evidence="1" id="KW-0479">Metal-binding</keyword>
<dbReference type="PANTHER" id="PTHR11439">
    <property type="entry name" value="GAG-POL-RELATED RETROTRANSPOSON"/>
    <property type="match status" value="1"/>
</dbReference>
<dbReference type="SUPFAM" id="SSF57756">
    <property type="entry name" value="Retrovirus zinc finger-like domains"/>
    <property type="match status" value="1"/>
</dbReference>
<dbReference type="Gene3D" id="4.10.60.10">
    <property type="entry name" value="Zinc finger, CCHC-type"/>
    <property type="match status" value="1"/>
</dbReference>
<dbReference type="GO" id="GO:0008270">
    <property type="term" value="F:zinc ion binding"/>
    <property type="evidence" value="ECO:0007669"/>
    <property type="project" value="UniProtKB-KW"/>
</dbReference>
<sequence>MALAIIPKAFKLNYSTPTNNNQRISSNPRNRQIAQPGMNMGQERQMQMIGGNGGNQFRQYVGNLNGYNEVQNVRNQNQIGNGNLVAAGAEGNAAGQNANQIRCYNCRGFGHYARNCTARPRRRDATYLQTQLLIAQKEEAGIQLQAEEYDLMAAATDLDEIEEVNANCILMANLQQASSSEYSCRNDQDPSFELLIWIPATCPLQMLPLCFLNKGIRLIFPFPCVRWLSVCILCRPMRKKGCATWDRGKSTWRGWARGFGTVPEAMTDPAWIESMQEEFLQFKRLDIWVLVHAPDNISPLTLKWLFKNKHDDEQTVIRNKSRLVVRWYRQEEGISFEESFAPVARMEAIRIFLAYAAHKLFKVFQMDVKTAFLHGSLKEDVYIRLFFDLVKSRFEMLMMGEMTFFLGLQVNQSPCGIFINQSKYVLEILNKYGMESCDPVGTPMEIKDKLDLDQNGTPVDATKYHSMIGASMYLTSGRPDIVHATCLCARYQAKPTEKRIKEVKRIFRYLRGTINTDLWYTKDSGFELTGFSDADYAGLMNGNPSRVNIKALRDEWKSFQSQHQTALRGRLLVSFRDHEHEGGDTRSQDGMKDNDSKIKIQDHSMHMIYQRNSQEQGSKFQESPFFTFRLTPSIVKNTLFPELSFFSAAAYFALDSSLFLDDLNDLIIKYKILRSLHPQLPSENLVMSELSNDAVGDWFSFAKRHAPSLACIDDNHSCMKRWKSGFFFIDRRAILDAMVWRHPNAAIDDLRPAVGSFNMTDVRCLSAHVIKLRDMPEGVLVLSGLSRVWKSRVCDLVLQGADGNVMGIHDSLCPPEWIGAKGGVMVDDVTVPSFGVSRPRPSFGPAPSFKDFPTPGEMVRVESLSGDQLTTKISMLHCMMMSHGAALKKQVSRLNEKLTSSDASFAKSNAKGKERKKKIKSLGKSLDNLHAEVARLSATLTQANIYEAKRDEEILRLAKASPLVAQTYYAFLNKISEYATEPLSVILQLELRNWFVWPKGHNEKMVNAEVNGSDPNITDETVAVKSGHAFVHGISVALDDVMELVEVGSGRVPSGPDDVVVNLSSYEKGVGLDSSSAVGEEAAVNPPRV</sequence>
<protein>
    <submittedName>
        <fullName evidence="3">Retrotransposon protein, putative, unclassified</fullName>
    </submittedName>
</protein>
<dbReference type="EMBL" id="BKCJ010000392">
    <property type="protein sequence ID" value="GEU32793.1"/>
    <property type="molecule type" value="Genomic_DNA"/>
</dbReference>
<dbReference type="Pfam" id="PF00098">
    <property type="entry name" value="zf-CCHC"/>
    <property type="match status" value="1"/>
</dbReference>
<accession>A0A6L2J6Y2</accession>
<evidence type="ECO:0000256" key="1">
    <source>
        <dbReference type="PROSITE-ProRule" id="PRU00047"/>
    </source>
</evidence>
<evidence type="ECO:0000259" key="2">
    <source>
        <dbReference type="PROSITE" id="PS50158"/>
    </source>
</evidence>
<dbReference type="GO" id="GO:0003676">
    <property type="term" value="F:nucleic acid binding"/>
    <property type="evidence" value="ECO:0007669"/>
    <property type="project" value="InterPro"/>
</dbReference>
<dbReference type="InterPro" id="IPR036875">
    <property type="entry name" value="Znf_CCHC_sf"/>
</dbReference>
<proteinExistence type="predicted"/>
<organism evidence="3">
    <name type="scientific">Tanacetum cinerariifolium</name>
    <name type="common">Dalmatian daisy</name>
    <name type="synonym">Chrysanthemum cinerariifolium</name>
    <dbReference type="NCBI Taxonomy" id="118510"/>
    <lineage>
        <taxon>Eukaryota</taxon>
        <taxon>Viridiplantae</taxon>
        <taxon>Streptophyta</taxon>
        <taxon>Embryophyta</taxon>
        <taxon>Tracheophyta</taxon>
        <taxon>Spermatophyta</taxon>
        <taxon>Magnoliopsida</taxon>
        <taxon>eudicotyledons</taxon>
        <taxon>Gunneridae</taxon>
        <taxon>Pentapetalae</taxon>
        <taxon>asterids</taxon>
        <taxon>campanulids</taxon>
        <taxon>Asterales</taxon>
        <taxon>Asteraceae</taxon>
        <taxon>Asteroideae</taxon>
        <taxon>Anthemideae</taxon>
        <taxon>Anthemidinae</taxon>
        <taxon>Tanacetum</taxon>
    </lineage>
</organism>